<protein>
    <submittedName>
        <fullName evidence="1">Uncharacterized protein</fullName>
    </submittedName>
</protein>
<dbReference type="Proteomes" id="UP000005602">
    <property type="component" value="Unassembled WGS sequence"/>
</dbReference>
<dbReference type="EMBL" id="ABJK02000001">
    <property type="protein sequence ID" value="EDT48701.1"/>
    <property type="molecule type" value="Genomic_DNA"/>
</dbReference>
<gene>
    <name evidence="1" type="ORF">STRINF_00001</name>
</gene>
<reference evidence="1" key="1">
    <citation type="submission" date="2008-03" db="EMBL/GenBank/DDBJ databases">
        <authorList>
            <person name="Fulton L."/>
            <person name="Clifton S."/>
            <person name="Fulton B."/>
            <person name="Xu J."/>
            <person name="Minx P."/>
            <person name="Pepin K.H."/>
            <person name="Johnson M."/>
            <person name="Thiruvilangam P."/>
            <person name="Bhonagiri V."/>
            <person name="Nash W.E."/>
            <person name="Mardis E.R."/>
            <person name="Wilson R.K."/>
        </authorList>
    </citation>
    <scope>NUCLEOTIDE SEQUENCE</scope>
    <source>
        <strain evidence="1">ATCC BAA-102</strain>
    </source>
</reference>
<sequence>MSSHVAVLQPRCVNTSVCPLAISLAATKAIAFAFSSCSYLDVSVHCVFLFITLTVMSDMHYMPGSPIRTSLDHCSLTAPQSISSLVTSFIGF</sequence>
<proteinExistence type="predicted"/>
<organism evidence="1 2">
    <name type="scientific">Streptococcus infantarius subsp. infantarius ATCC BAA-102</name>
    <dbReference type="NCBI Taxonomy" id="471872"/>
    <lineage>
        <taxon>Bacteria</taxon>
        <taxon>Bacillati</taxon>
        <taxon>Bacillota</taxon>
        <taxon>Bacilli</taxon>
        <taxon>Lactobacillales</taxon>
        <taxon>Streptococcaceae</taxon>
        <taxon>Streptococcus</taxon>
    </lineage>
</organism>
<evidence type="ECO:0000313" key="1">
    <source>
        <dbReference type="EMBL" id="EDT48701.1"/>
    </source>
</evidence>
<reference evidence="1" key="2">
    <citation type="submission" date="2013-09" db="EMBL/GenBank/DDBJ databases">
        <title>Draft genome sequence of Streptococcus infantarius subsp. infantarius ATCC BAA-102.</title>
        <authorList>
            <person name="Sudarsanam P."/>
            <person name="Ley R."/>
            <person name="Guruge J."/>
            <person name="Turnbaugh P.J."/>
            <person name="Mahowald M."/>
            <person name="Liep D."/>
            <person name="Gordon J."/>
        </authorList>
    </citation>
    <scope>NUCLEOTIDE SEQUENCE</scope>
    <source>
        <strain evidence="1">ATCC BAA-102</strain>
    </source>
</reference>
<accession>A0ABP2DKE7</accession>
<keyword evidence="2" id="KW-1185">Reference proteome</keyword>
<evidence type="ECO:0000313" key="2">
    <source>
        <dbReference type="Proteomes" id="UP000005602"/>
    </source>
</evidence>
<name>A0ABP2DKE7_9STRE</name>
<comment type="caution">
    <text evidence="1">The sequence shown here is derived from an EMBL/GenBank/DDBJ whole genome shotgun (WGS) entry which is preliminary data.</text>
</comment>